<sequence>MAISEKFREHYDGLSSPLCEMEPALNLLKLVVEQHGDRMGRELEGQFILLLDLLSKLHREADAHMGPLWVAAGGITTRAAACS</sequence>
<dbReference type="RefSeq" id="WP_160935886.1">
    <property type="nucleotide sequence ID" value="NZ_SNVJ01000003.1"/>
</dbReference>
<dbReference type="AlphaFoldDB" id="A0A845B992"/>
<dbReference type="Proteomes" id="UP000460715">
    <property type="component" value="Unassembled WGS sequence"/>
</dbReference>
<dbReference type="EMBL" id="SNVJ01000003">
    <property type="protein sequence ID" value="MXP62780.1"/>
    <property type="molecule type" value="Genomic_DNA"/>
</dbReference>
<evidence type="ECO:0000313" key="2">
    <source>
        <dbReference type="Proteomes" id="UP000460715"/>
    </source>
</evidence>
<accession>A0A845B992</accession>
<proteinExistence type="predicted"/>
<reference evidence="1 2" key="1">
    <citation type="submission" date="2019-03" db="EMBL/GenBank/DDBJ databases">
        <title>Roseomonas sp. a novel Roseomonas species isolated from Sea whip Gorgonian.</title>
        <authorList>
            <person name="Li F."/>
            <person name="Pan X."/>
            <person name="Huang S."/>
            <person name="Li Z."/>
            <person name="Meng B."/>
        </authorList>
    </citation>
    <scope>NUCLEOTIDE SEQUENCE [LARGE SCALE GENOMIC DNA]</scope>
    <source>
        <strain evidence="1 2">M0104</strain>
    </source>
</reference>
<evidence type="ECO:0000313" key="1">
    <source>
        <dbReference type="EMBL" id="MXP62780.1"/>
    </source>
</evidence>
<keyword evidence="2" id="KW-1185">Reference proteome</keyword>
<comment type="caution">
    <text evidence="1">The sequence shown here is derived from an EMBL/GenBank/DDBJ whole genome shotgun (WGS) entry which is preliminary data.</text>
</comment>
<protein>
    <submittedName>
        <fullName evidence="1">Uncharacterized protein</fullName>
    </submittedName>
</protein>
<organism evidence="1 2">
    <name type="scientific">Teichococcus coralli</name>
    <dbReference type="NCBI Taxonomy" id="2545983"/>
    <lineage>
        <taxon>Bacteria</taxon>
        <taxon>Pseudomonadati</taxon>
        <taxon>Pseudomonadota</taxon>
        <taxon>Alphaproteobacteria</taxon>
        <taxon>Acetobacterales</taxon>
        <taxon>Roseomonadaceae</taxon>
        <taxon>Roseomonas</taxon>
    </lineage>
</organism>
<gene>
    <name evidence="1" type="ORF">E0493_05375</name>
</gene>
<name>A0A845B992_9PROT</name>